<dbReference type="AlphaFoldDB" id="A0A7J0EYY6"/>
<evidence type="ECO:0000256" key="7">
    <source>
        <dbReference type="ARBA" id="ARBA00023180"/>
    </source>
</evidence>
<evidence type="ECO:0000256" key="4">
    <source>
        <dbReference type="ARBA" id="ARBA00022729"/>
    </source>
</evidence>
<keyword evidence="3" id="KW-0812">Transmembrane</keyword>
<dbReference type="PANTHER" id="PTHR27009">
    <property type="entry name" value="RUST RESISTANCE KINASE LR10-RELATED"/>
    <property type="match status" value="1"/>
</dbReference>
<dbReference type="EMBL" id="BJWL01000008">
    <property type="protein sequence ID" value="GFY91654.1"/>
    <property type="molecule type" value="Genomic_DNA"/>
</dbReference>
<keyword evidence="10" id="KW-1185">Reference proteome</keyword>
<keyword evidence="5" id="KW-1133">Transmembrane helix</keyword>
<reference evidence="9 10" key="1">
    <citation type="submission" date="2019-07" db="EMBL/GenBank/DDBJ databases">
        <title>De Novo Assembly of kiwifruit Actinidia rufa.</title>
        <authorList>
            <person name="Sugita-Konishi S."/>
            <person name="Sato K."/>
            <person name="Mori E."/>
            <person name="Abe Y."/>
            <person name="Kisaki G."/>
            <person name="Hamano K."/>
            <person name="Suezawa K."/>
            <person name="Otani M."/>
            <person name="Fukuda T."/>
            <person name="Manabe T."/>
            <person name="Gomi K."/>
            <person name="Tabuchi M."/>
            <person name="Akimitsu K."/>
            <person name="Kataoka I."/>
        </authorList>
    </citation>
    <scope>NUCLEOTIDE SEQUENCE [LARGE SCALE GENOMIC DNA]</scope>
    <source>
        <strain evidence="10">cv. Fuchu</strain>
    </source>
</reference>
<evidence type="ECO:0000256" key="3">
    <source>
        <dbReference type="ARBA" id="ARBA00022692"/>
    </source>
</evidence>
<evidence type="ECO:0000313" key="9">
    <source>
        <dbReference type="EMBL" id="GFY91654.1"/>
    </source>
</evidence>
<evidence type="ECO:0000256" key="2">
    <source>
        <dbReference type="ARBA" id="ARBA00022527"/>
    </source>
</evidence>
<gene>
    <name evidence="9" type="ORF">Acr_08g0000500</name>
</gene>
<keyword evidence="7" id="KW-0325">Glycoprotein</keyword>
<dbReference type="InterPro" id="IPR045874">
    <property type="entry name" value="LRK10/LRL21-25-like"/>
</dbReference>
<evidence type="ECO:0000256" key="5">
    <source>
        <dbReference type="ARBA" id="ARBA00022989"/>
    </source>
</evidence>
<evidence type="ECO:0000256" key="8">
    <source>
        <dbReference type="SAM" id="MobiDB-lite"/>
    </source>
</evidence>
<feature type="compositionally biased region" description="Polar residues" evidence="8">
    <location>
        <begin position="192"/>
        <end position="205"/>
    </location>
</feature>
<organism evidence="9 10">
    <name type="scientific">Actinidia rufa</name>
    <dbReference type="NCBI Taxonomy" id="165716"/>
    <lineage>
        <taxon>Eukaryota</taxon>
        <taxon>Viridiplantae</taxon>
        <taxon>Streptophyta</taxon>
        <taxon>Embryophyta</taxon>
        <taxon>Tracheophyta</taxon>
        <taxon>Spermatophyta</taxon>
        <taxon>Magnoliopsida</taxon>
        <taxon>eudicotyledons</taxon>
        <taxon>Gunneridae</taxon>
        <taxon>Pentapetalae</taxon>
        <taxon>asterids</taxon>
        <taxon>Ericales</taxon>
        <taxon>Actinidiaceae</taxon>
        <taxon>Actinidia</taxon>
    </lineage>
</organism>
<feature type="region of interest" description="Disordered" evidence="8">
    <location>
        <begin position="1"/>
        <end position="67"/>
    </location>
</feature>
<evidence type="ECO:0000256" key="6">
    <source>
        <dbReference type="ARBA" id="ARBA00023136"/>
    </source>
</evidence>
<dbReference type="Proteomes" id="UP000585474">
    <property type="component" value="Unassembled WGS sequence"/>
</dbReference>
<sequence length="220" mass="23871">MASPNFECGHGPNSDPESDDSQHSLPGPPQIPLPQVVHGFDSIGEAASNTVGVGPPGSGSTSTRVRSAKRGRTSWVWKHVKIEEHYINKEGVDIGARECYCLKSSEAGSILMLRYKNSDEAYFPEWIYNRLNHGEENGIEIEEDDDAKIVKKLTVVGLWCIQWYPGGRPSMKAVVQMLEGDGSTLAMPPSPFSTTNASTSRGNIGGSSFSSKLEIISESE</sequence>
<keyword evidence="4" id="KW-0732">Signal</keyword>
<feature type="region of interest" description="Disordered" evidence="8">
    <location>
        <begin position="185"/>
        <end position="205"/>
    </location>
</feature>
<keyword evidence="2" id="KW-0723">Serine/threonine-protein kinase</keyword>
<keyword evidence="6" id="KW-0472">Membrane</keyword>
<dbReference type="GO" id="GO:0004674">
    <property type="term" value="F:protein serine/threonine kinase activity"/>
    <property type="evidence" value="ECO:0007669"/>
    <property type="project" value="UniProtKB-KW"/>
</dbReference>
<evidence type="ECO:0000256" key="1">
    <source>
        <dbReference type="ARBA" id="ARBA00004479"/>
    </source>
</evidence>
<comment type="subcellular location">
    <subcellularLocation>
        <location evidence="1">Membrane</location>
        <topology evidence="1">Single-pass type I membrane protein</topology>
    </subcellularLocation>
</comment>
<feature type="compositionally biased region" description="Low complexity" evidence="8">
    <location>
        <begin position="50"/>
        <end position="63"/>
    </location>
</feature>
<evidence type="ECO:0000313" key="10">
    <source>
        <dbReference type="Proteomes" id="UP000585474"/>
    </source>
</evidence>
<dbReference type="GO" id="GO:0016020">
    <property type="term" value="C:membrane"/>
    <property type="evidence" value="ECO:0007669"/>
    <property type="project" value="UniProtKB-SubCell"/>
</dbReference>
<keyword evidence="2" id="KW-0418">Kinase</keyword>
<dbReference type="OrthoDB" id="547665at2759"/>
<accession>A0A7J0EYY6</accession>
<proteinExistence type="predicted"/>
<keyword evidence="2" id="KW-0808">Transferase</keyword>
<name>A0A7J0EYY6_9ERIC</name>
<comment type="caution">
    <text evidence="9">The sequence shown here is derived from an EMBL/GenBank/DDBJ whole genome shotgun (WGS) entry which is preliminary data.</text>
</comment>
<protein>
    <submittedName>
        <fullName evidence="9">Uncharacterized protein</fullName>
    </submittedName>
</protein>